<proteinExistence type="predicted"/>
<keyword evidence="2" id="KW-0472">Membrane</keyword>
<feature type="transmembrane region" description="Helical" evidence="2">
    <location>
        <begin position="72"/>
        <end position="93"/>
    </location>
</feature>
<dbReference type="RefSeq" id="WP_104828346.1">
    <property type="nucleotide sequence ID" value="NZ_PJCH01000001.1"/>
</dbReference>
<keyword evidence="4" id="KW-1185">Reference proteome</keyword>
<evidence type="ECO:0000256" key="2">
    <source>
        <dbReference type="SAM" id="Phobius"/>
    </source>
</evidence>
<evidence type="ECO:0000313" key="4">
    <source>
        <dbReference type="Proteomes" id="UP000239504"/>
    </source>
</evidence>
<accession>A0A2S7KAV8</accession>
<dbReference type="EMBL" id="PJCH01000001">
    <property type="protein sequence ID" value="PQA89644.1"/>
    <property type="molecule type" value="Genomic_DNA"/>
</dbReference>
<sequence>MAFARKKDDAAPRVSAARLAAIAGGAPAEEPVAQSAAPARPATLEPDLSRIRPRGVNETPEQRKKRLGAKTINFTATILARVIIMGALALFMWDGYEITGAIQRGPAIAMVAMVADLGRVILKAMEPGTK</sequence>
<name>A0A2S7KAV8_9PROT</name>
<evidence type="ECO:0000313" key="3">
    <source>
        <dbReference type="EMBL" id="PQA89644.1"/>
    </source>
</evidence>
<protein>
    <submittedName>
        <fullName evidence="3">Uncharacterized protein</fullName>
    </submittedName>
</protein>
<keyword evidence="2" id="KW-1133">Transmembrane helix</keyword>
<evidence type="ECO:0000256" key="1">
    <source>
        <dbReference type="SAM" id="MobiDB-lite"/>
    </source>
</evidence>
<organism evidence="3 4">
    <name type="scientific">Hyphococcus luteus</name>
    <dbReference type="NCBI Taxonomy" id="2058213"/>
    <lineage>
        <taxon>Bacteria</taxon>
        <taxon>Pseudomonadati</taxon>
        <taxon>Pseudomonadota</taxon>
        <taxon>Alphaproteobacteria</taxon>
        <taxon>Parvularculales</taxon>
        <taxon>Parvularculaceae</taxon>
        <taxon>Hyphococcus</taxon>
    </lineage>
</organism>
<reference evidence="3 4" key="1">
    <citation type="submission" date="2017-12" db="EMBL/GenBank/DDBJ databases">
        <authorList>
            <person name="Hurst M.R.H."/>
        </authorList>
    </citation>
    <scope>NUCLEOTIDE SEQUENCE [LARGE SCALE GENOMIC DNA]</scope>
    <source>
        <strain evidence="3 4">SY-3-19</strain>
    </source>
</reference>
<dbReference type="Proteomes" id="UP000239504">
    <property type="component" value="Unassembled WGS sequence"/>
</dbReference>
<feature type="region of interest" description="Disordered" evidence="1">
    <location>
        <begin position="26"/>
        <end position="66"/>
    </location>
</feature>
<keyword evidence="2" id="KW-0812">Transmembrane</keyword>
<comment type="caution">
    <text evidence="3">The sequence shown here is derived from an EMBL/GenBank/DDBJ whole genome shotgun (WGS) entry which is preliminary data.</text>
</comment>
<gene>
    <name evidence="3" type="ORF">CW354_01910</name>
</gene>
<dbReference type="AlphaFoldDB" id="A0A2S7KAV8"/>